<dbReference type="RefSeq" id="XP_040762157.1">
    <property type="nucleotide sequence ID" value="XM_040909411.1"/>
</dbReference>
<name>A0A165DA26_9APHY</name>
<sequence length="87" mass="9647">MQPLSRRRPENSTAGSTPYIRRNATLPPEPPSAPINLRNVKGGGTATRLPRNTWLDGLPSIDNTLMNAAPLYYADSWTRRQASRFPA</sequence>
<dbReference type="Proteomes" id="UP000076871">
    <property type="component" value="Unassembled WGS sequence"/>
</dbReference>
<reference evidence="2 3" key="1">
    <citation type="journal article" date="2016" name="Mol. Biol. Evol.">
        <title>Comparative Genomics of Early-Diverging Mushroom-Forming Fungi Provides Insights into the Origins of Lignocellulose Decay Capabilities.</title>
        <authorList>
            <person name="Nagy L.G."/>
            <person name="Riley R."/>
            <person name="Tritt A."/>
            <person name="Adam C."/>
            <person name="Daum C."/>
            <person name="Floudas D."/>
            <person name="Sun H."/>
            <person name="Yadav J.S."/>
            <person name="Pangilinan J."/>
            <person name="Larsson K.H."/>
            <person name="Matsuura K."/>
            <person name="Barry K."/>
            <person name="Labutti K."/>
            <person name="Kuo R."/>
            <person name="Ohm R.A."/>
            <person name="Bhattacharya S.S."/>
            <person name="Shirouzu T."/>
            <person name="Yoshinaga Y."/>
            <person name="Martin F.M."/>
            <person name="Grigoriev I.V."/>
            <person name="Hibbett D.S."/>
        </authorList>
    </citation>
    <scope>NUCLEOTIDE SEQUENCE [LARGE SCALE GENOMIC DNA]</scope>
    <source>
        <strain evidence="2 3">93-53</strain>
    </source>
</reference>
<dbReference type="InParanoid" id="A0A165DA26"/>
<dbReference type="GeneID" id="63826440"/>
<organism evidence="2 3">
    <name type="scientific">Laetiporus sulphureus 93-53</name>
    <dbReference type="NCBI Taxonomy" id="1314785"/>
    <lineage>
        <taxon>Eukaryota</taxon>
        <taxon>Fungi</taxon>
        <taxon>Dikarya</taxon>
        <taxon>Basidiomycota</taxon>
        <taxon>Agaricomycotina</taxon>
        <taxon>Agaricomycetes</taxon>
        <taxon>Polyporales</taxon>
        <taxon>Laetiporus</taxon>
    </lineage>
</organism>
<protein>
    <submittedName>
        <fullName evidence="2">Uncharacterized protein</fullName>
    </submittedName>
</protein>
<evidence type="ECO:0000313" key="3">
    <source>
        <dbReference type="Proteomes" id="UP000076871"/>
    </source>
</evidence>
<feature type="region of interest" description="Disordered" evidence="1">
    <location>
        <begin position="1"/>
        <end position="48"/>
    </location>
</feature>
<dbReference type="AlphaFoldDB" id="A0A165DA26"/>
<dbReference type="EMBL" id="KV427637">
    <property type="protein sequence ID" value="KZT04417.1"/>
    <property type="molecule type" value="Genomic_DNA"/>
</dbReference>
<evidence type="ECO:0000256" key="1">
    <source>
        <dbReference type="SAM" id="MobiDB-lite"/>
    </source>
</evidence>
<gene>
    <name evidence="2" type="ORF">LAESUDRAFT_728298</name>
</gene>
<accession>A0A165DA26</accession>
<keyword evidence="3" id="KW-1185">Reference proteome</keyword>
<proteinExistence type="predicted"/>
<evidence type="ECO:0000313" key="2">
    <source>
        <dbReference type="EMBL" id="KZT04417.1"/>
    </source>
</evidence>